<protein>
    <submittedName>
        <fullName evidence="1">Uncharacterized protein</fullName>
    </submittedName>
</protein>
<accession>A4JWB1</accession>
<reference evidence="1 2" key="1">
    <citation type="submission" date="2007-03" db="EMBL/GenBank/DDBJ databases">
        <title>Complete sequence of plasmid pBVIE05 of Burkholderia vietnamiensis G4.</title>
        <authorList>
            <consortium name="US DOE Joint Genome Institute"/>
            <person name="Copeland A."/>
            <person name="Lucas S."/>
            <person name="Lapidus A."/>
            <person name="Barry K."/>
            <person name="Detter J.C."/>
            <person name="Glavina del Rio T."/>
            <person name="Hammon N."/>
            <person name="Israni S."/>
            <person name="Dalin E."/>
            <person name="Tice H."/>
            <person name="Pitluck S."/>
            <person name="Chain P."/>
            <person name="Malfatti S."/>
            <person name="Shin M."/>
            <person name="Vergez L."/>
            <person name="Schmutz J."/>
            <person name="Larimer F."/>
            <person name="Land M."/>
            <person name="Hauser L."/>
            <person name="Kyrpides N."/>
            <person name="Tiedje J."/>
            <person name="Richardson P."/>
        </authorList>
    </citation>
    <scope>NUCLEOTIDE SEQUENCE [LARGE SCALE GENOMIC DNA]</scope>
    <source>
        <strain evidence="2">G4 / LMG 22486</strain>
        <plasmid evidence="1 2">pBVIE05</plasmid>
    </source>
</reference>
<evidence type="ECO:0000313" key="2">
    <source>
        <dbReference type="Proteomes" id="UP000002287"/>
    </source>
</evidence>
<dbReference type="HOGENOM" id="CLU_2435269_0_0_4"/>
<organism evidence="1 2">
    <name type="scientific">Burkholderia vietnamiensis (strain G4 / LMG 22486)</name>
    <name type="common">Burkholderia cepacia (strain R1808)</name>
    <dbReference type="NCBI Taxonomy" id="269482"/>
    <lineage>
        <taxon>Bacteria</taxon>
        <taxon>Pseudomonadati</taxon>
        <taxon>Pseudomonadota</taxon>
        <taxon>Betaproteobacteria</taxon>
        <taxon>Burkholderiales</taxon>
        <taxon>Burkholderiaceae</taxon>
        <taxon>Burkholderia</taxon>
        <taxon>Burkholderia cepacia complex</taxon>
    </lineage>
</organism>
<geneLocation type="plasmid" evidence="1 2">
    <name>pBVIE05</name>
</geneLocation>
<keyword evidence="1" id="KW-0614">Plasmid</keyword>
<gene>
    <name evidence="1" type="ordered locus">Bcep1808_7694</name>
</gene>
<proteinExistence type="predicted"/>
<dbReference type="EMBL" id="CP000621">
    <property type="protein sequence ID" value="ABO60564.1"/>
    <property type="molecule type" value="Genomic_DNA"/>
</dbReference>
<evidence type="ECO:0000313" key="1">
    <source>
        <dbReference type="EMBL" id="ABO60564.1"/>
    </source>
</evidence>
<sequence>MTTRTLIVLGPAALGAAIARSLADGSVIVTADDFGRVRERYAEPVKVEARDYDYERESEVAHLRRENRWRERRNNAHINTRIKAQQRGAR</sequence>
<dbReference type="AlphaFoldDB" id="A4JWB1"/>
<dbReference type="KEGG" id="bvi:Bcep1808_7694"/>
<name>A4JWB1_BURVG</name>
<dbReference type="Proteomes" id="UP000002287">
    <property type="component" value="Plasmid pBVIE05"/>
</dbReference>